<accession>A0A9W9YZ80</accession>
<evidence type="ECO:0000313" key="1">
    <source>
        <dbReference type="EMBL" id="KAJ7371449.1"/>
    </source>
</evidence>
<evidence type="ECO:0000313" key="2">
    <source>
        <dbReference type="Proteomes" id="UP001163046"/>
    </source>
</evidence>
<proteinExistence type="predicted"/>
<reference evidence="1" key="1">
    <citation type="submission" date="2023-01" db="EMBL/GenBank/DDBJ databases">
        <title>Genome assembly of the deep-sea coral Lophelia pertusa.</title>
        <authorList>
            <person name="Herrera S."/>
            <person name="Cordes E."/>
        </authorList>
    </citation>
    <scope>NUCLEOTIDE SEQUENCE</scope>
    <source>
        <strain evidence="1">USNM1676648</strain>
        <tissue evidence="1">Polyp</tissue>
    </source>
</reference>
<keyword evidence="2" id="KW-1185">Reference proteome</keyword>
<organism evidence="1 2">
    <name type="scientific">Desmophyllum pertusum</name>
    <dbReference type="NCBI Taxonomy" id="174260"/>
    <lineage>
        <taxon>Eukaryota</taxon>
        <taxon>Metazoa</taxon>
        <taxon>Cnidaria</taxon>
        <taxon>Anthozoa</taxon>
        <taxon>Hexacorallia</taxon>
        <taxon>Scleractinia</taxon>
        <taxon>Caryophylliina</taxon>
        <taxon>Caryophylliidae</taxon>
        <taxon>Desmophyllum</taxon>
    </lineage>
</organism>
<dbReference type="AlphaFoldDB" id="A0A9W9YZ80"/>
<gene>
    <name evidence="1" type="ORF">OS493_025919</name>
</gene>
<protein>
    <recommendedName>
        <fullName evidence="3">WAP domain-containing protein</fullName>
    </recommendedName>
</protein>
<comment type="caution">
    <text evidence="1">The sequence shown here is derived from an EMBL/GenBank/DDBJ whole genome shotgun (WGS) entry which is preliminary data.</text>
</comment>
<sequence>MAVACSTAGNNDNIYQDNEAVTKHFKNCSFDEHCNHICDDKFNCCSKFCQVSVPKAKSYHVVPNRLISSPTQNTRETVILTTVVFMLIQSTSSTGSVKVLPSSAVCVK</sequence>
<dbReference type="Proteomes" id="UP001163046">
    <property type="component" value="Unassembled WGS sequence"/>
</dbReference>
<name>A0A9W9YZ80_9CNID</name>
<dbReference type="EMBL" id="MU826847">
    <property type="protein sequence ID" value="KAJ7371449.1"/>
    <property type="molecule type" value="Genomic_DNA"/>
</dbReference>
<evidence type="ECO:0008006" key="3">
    <source>
        <dbReference type="Google" id="ProtNLM"/>
    </source>
</evidence>